<dbReference type="RefSeq" id="WP_092282538.1">
    <property type="nucleotide sequence ID" value="NZ_FOXR01000023.1"/>
</dbReference>
<dbReference type="PANTHER" id="PTHR30591:SF1">
    <property type="entry name" value="RECBCD ENZYME SUBUNIT RECC"/>
    <property type="match status" value="1"/>
</dbReference>
<evidence type="ECO:0000256" key="7">
    <source>
        <dbReference type="ARBA" id="ARBA00022840"/>
    </source>
</evidence>
<evidence type="ECO:0000259" key="10">
    <source>
        <dbReference type="PROSITE" id="PS51217"/>
    </source>
</evidence>
<dbReference type="STRING" id="937334.SAMN05444406_1231"/>
<evidence type="ECO:0000256" key="5">
    <source>
        <dbReference type="ARBA" id="ARBA00022806"/>
    </source>
</evidence>
<dbReference type="OrthoDB" id="9758506at2"/>
<dbReference type="PANTHER" id="PTHR30591">
    <property type="entry name" value="RECBCD ENZYME SUBUNIT RECC"/>
    <property type="match status" value="1"/>
</dbReference>
<evidence type="ECO:0000313" key="12">
    <source>
        <dbReference type="Proteomes" id="UP000198577"/>
    </source>
</evidence>
<keyword evidence="1" id="KW-0540">Nuclease</keyword>
<evidence type="ECO:0000256" key="2">
    <source>
        <dbReference type="ARBA" id="ARBA00022741"/>
    </source>
</evidence>
<keyword evidence="7" id="KW-0067">ATP-binding</keyword>
<keyword evidence="9" id="KW-0234">DNA repair</keyword>
<feature type="domain" description="UvrD-like helicase C-terminal" evidence="10">
    <location>
        <begin position="253"/>
        <end position="567"/>
    </location>
</feature>
<dbReference type="Pfam" id="PF21445">
    <property type="entry name" value="ADDB_N"/>
    <property type="match status" value="1"/>
</dbReference>
<dbReference type="Proteomes" id="UP000198577">
    <property type="component" value="Unassembled WGS sequence"/>
</dbReference>
<evidence type="ECO:0000256" key="9">
    <source>
        <dbReference type="ARBA" id="ARBA00023204"/>
    </source>
</evidence>
<dbReference type="GO" id="GO:0003677">
    <property type="term" value="F:DNA binding"/>
    <property type="evidence" value="ECO:0007669"/>
    <property type="project" value="UniProtKB-KW"/>
</dbReference>
<reference evidence="11 12" key="1">
    <citation type="submission" date="2016-10" db="EMBL/GenBank/DDBJ databases">
        <authorList>
            <person name="de Groot N.N."/>
        </authorList>
    </citation>
    <scope>NUCLEOTIDE SEQUENCE [LARGE SCALE GENOMIC DNA]</scope>
    <source>
        <strain evidence="11 12">DSM 20678</strain>
    </source>
</reference>
<keyword evidence="12" id="KW-1185">Reference proteome</keyword>
<sequence length="1060" mass="121723">MRILYFEPYSCKRRHALVVECIERIKQGQTALYILPSREAMFDVRRLFAEQMGGIFNCHVFGFDDLERMMLENELRKKRVIDDTEKRVILRQLVEGLSEDNFFRRVRYKQGFLNLMIDTIRLFKRSCVTPDEFWVRTSRFHGRLLEKCRGVYEIYQQYERFKVRRNLMDIEDISIEAIKACKDAKILKATGVIVIDGFVNVDPVNLNLVSSIMESHPDIPIYVNVPFKNDYNREFVMEEIVKDFEGLGFERVEAGVDAGSNLEELARRLYSGGASVRIDGESLQILNSPCIDHEIRTAARRIKGLIQDSNVNPSDIAVVVADMDGYRDKVLEVFREYGIPIKARRQNGLVSIPLIKDIMSLLKFVLYQEERDSAFVSIVTSKYLLPFDVLHHEGFEVARLLAIAERILGEYSGQPGMYFAEFLKGYAETAQDDAARAGMEEYIGVVTEFLSRLESLVNAQNSSPVELFQLFNELLKRLNIEDKISKLYSHGLLDVELWLRDIEAVSRMFDALERLYKAYGQYSSESDTATLQQAVHDVISALSEQQAADLSAERGGVRLITPDLIRGQRYHAVFVLGLNEGIFPVGSGGVGIFDGYEADRLFEVGINLRPLRWELEREKIRFNACISSARKSLYLSYRTADEDGSVMIPSPFIDEVLSTLNEQSRKSVVAQPVSMRDRMAFDEKPCSTREAIKVLSLRLRDARGARHIDWGAPAEEAANRLRYSAHAADIEFSREFCPQFDSYDGRLTLPHLKQQDLEYAFSASQLNSYVWCPFTYFAQRVLDIQAEDDTAERFMGIGSFYHSVLKAYYHDNDDVLTPDMQRFNAVFFEQAQDLHLDHVLPPLKDFALKQLHSVLENFIVHDARNMARYYEVTGRILKPVMLEEFFETTIDGCSAVIRGVADRVDMEADAKGQFTGRYIIYDYKKSGIKSIRECIEGSDFQLPLYHAAINEMIKRRFGIENPECLALLYYSIERLEWNGIIRKDVKNALFEGRKGPRTTPAKSNMQVVLSWSLKEAAKVINRIRQGYFMPQKECPAGIFGCTYSGMCRHDEARMARKERV</sequence>
<dbReference type="Gene3D" id="3.90.320.10">
    <property type="match status" value="1"/>
</dbReference>
<evidence type="ECO:0000256" key="3">
    <source>
        <dbReference type="ARBA" id="ARBA00022763"/>
    </source>
</evidence>
<dbReference type="InterPro" id="IPR049035">
    <property type="entry name" value="ADDB_N"/>
</dbReference>
<keyword evidence="4" id="KW-0378">Hydrolase</keyword>
<dbReference type="Gene3D" id="3.40.50.300">
    <property type="entry name" value="P-loop containing nucleotide triphosphate hydrolases"/>
    <property type="match status" value="3"/>
</dbReference>
<organism evidence="11 12">
    <name type="scientific">Caldicoprobacter faecalis</name>
    <dbReference type="NCBI Taxonomy" id="937334"/>
    <lineage>
        <taxon>Bacteria</taxon>
        <taxon>Bacillati</taxon>
        <taxon>Bacillota</taxon>
        <taxon>Clostridia</taxon>
        <taxon>Caldicoprobacterales</taxon>
        <taxon>Caldicoprobacteraceae</taxon>
        <taxon>Caldicoprobacter</taxon>
    </lineage>
</organism>
<dbReference type="GO" id="GO:0004386">
    <property type="term" value="F:helicase activity"/>
    <property type="evidence" value="ECO:0007669"/>
    <property type="project" value="UniProtKB-KW"/>
</dbReference>
<dbReference type="Pfam" id="PF12705">
    <property type="entry name" value="PDDEXK_1"/>
    <property type="match status" value="1"/>
</dbReference>
<evidence type="ECO:0000256" key="6">
    <source>
        <dbReference type="ARBA" id="ARBA00022839"/>
    </source>
</evidence>
<dbReference type="GO" id="GO:0005524">
    <property type="term" value="F:ATP binding"/>
    <property type="evidence" value="ECO:0007669"/>
    <property type="project" value="UniProtKB-KW"/>
</dbReference>
<protein>
    <submittedName>
        <fullName evidence="11">ATP-dependent helicase/DNAse subunit B</fullName>
    </submittedName>
</protein>
<dbReference type="PROSITE" id="PS51217">
    <property type="entry name" value="UVRD_HELICASE_CTER"/>
    <property type="match status" value="1"/>
</dbReference>
<proteinExistence type="predicted"/>
<keyword evidence="2" id="KW-0547">Nucleotide-binding</keyword>
<dbReference type="Gene3D" id="1.10.10.160">
    <property type="match status" value="1"/>
</dbReference>
<keyword evidence="3" id="KW-0227">DNA damage</keyword>
<dbReference type="InterPro" id="IPR014017">
    <property type="entry name" value="DNA_helicase_UvrD-like_C"/>
</dbReference>
<dbReference type="GO" id="GO:0004527">
    <property type="term" value="F:exonuclease activity"/>
    <property type="evidence" value="ECO:0007669"/>
    <property type="project" value="UniProtKB-KW"/>
</dbReference>
<evidence type="ECO:0000313" key="11">
    <source>
        <dbReference type="EMBL" id="SFQ27876.1"/>
    </source>
</evidence>
<dbReference type="AlphaFoldDB" id="A0A1I5X7S5"/>
<name>A0A1I5X7S5_9FIRM</name>
<dbReference type="InterPro" id="IPR027417">
    <property type="entry name" value="P-loop_NTPase"/>
</dbReference>
<keyword evidence="8" id="KW-0238">DNA-binding</keyword>
<dbReference type="EMBL" id="FOXR01000023">
    <property type="protein sequence ID" value="SFQ27876.1"/>
    <property type="molecule type" value="Genomic_DNA"/>
</dbReference>
<dbReference type="Pfam" id="PF13361">
    <property type="entry name" value="UvrD_C"/>
    <property type="match status" value="1"/>
</dbReference>
<evidence type="ECO:0000256" key="8">
    <source>
        <dbReference type="ARBA" id="ARBA00023125"/>
    </source>
</evidence>
<dbReference type="GO" id="GO:0006281">
    <property type="term" value="P:DNA repair"/>
    <property type="evidence" value="ECO:0007669"/>
    <property type="project" value="UniProtKB-KW"/>
</dbReference>
<evidence type="ECO:0000256" key="4">
    <source>
        <dbReference type="ARBA" id="ARBA00022801"/>
    </source>
</evidence>
<dbReference type="InterPro" id="IPR013986">
    <property type="entry name" value="DExx_box_DNA_helicase_dom_sf"/>
</dbReference>
<gene>
    <name evidence="11" type="ORF">SAMN05444406_1231</name>
</gene>
<dbReference type="SUPFAM" id="SSF52540">
    <property type="entry name" value="P-loop containing nucleoside triphosphate hydrolases"/>
    <property type="match status" value="2"/>
</dbReference>
<keyword evidence="6" id="KW-0269">Exonuclease</keyword>
<dbReference type="GO" id="GO:0006310">
    <property type="term" value="P:DNA recombination"/>
    <property type="evidence" value="ECO:0007669"/>
    <property type="project" value="TreeGrafter"/>
</dbReference>
<keyword evidence="5 11" id="KW-0347">Helicase</keyword>
<dbReference type="InterPro" id="IPR011604">
    <property type="entry name" value="PDDEXK-like_dom_sf"/>
</dbReference>
<evidence type="ECO:0000256" key="1">
    <source>
        <dbReference type="ARBA" id="ARBA00022722"/>
    </source>
</evidence>
<dbReference type="InterPro" id="IPR038726">
    <property type="entry name" value="PDDEXK_AddAB-type"/>
</dbReference>
<accession>A0A1I5X7S5</accession>